<dbReference type="Pfam" id="PF07715">
    <property type="entry name" value="Plug"/>
    <property type="match status" value="1"/>
</dbReference>
<comment type="subcellular location">
    <subcellularLocation>
        <location evidence="1 5">Cell outer membrane</location>
    </subcellularLocation>
</comment>
<keyword evidence="3 5" id="KW-0472">Membrane</keyword>
<evidence type="ECO:0000256" key="6">
    <source>
        <dbReference type="SAM" id="SignalP"/>
    </source>
</evidence>
<evidence type="ECO:0000256" key="3">
    <source>
        <dbReference type="ARBA" id="ARBA00023136"/>
    </source>
</evidence>
<dbReference type="InterPro" id="IPR012910">
    <property type="entry name" value="Plug_dom"/>
</dbReference>
<evidence type="ECO:0000259" key="8">
    <source>
        <dbReference type="Pfam" id="PF07715"/>
    </source>
</evidence>
<feature type="domain" description="TonB-dependent receptor-like beta-barrel" evidence="7">
    <location>
        <begin position="442"/>
        <end position="976"/>
    </location>
</feature>
<comment type="caution">
    <text evidence="9">The sequence shown here is derived from an EMBL/GenBank/DDBJ whole genome shotgun (WGS) entry which is preliminary data.</text>
</comment>
<feature type="signal peptide" evidence="6">
    <location>
        <begin position="1"/>
        <end position="26"/>
    </location>
</feature>
<dbReference type="PANTHER" id="PTHR40980:SF3">
    <property type="entry name" value="TONB-DEPENDENT RECEPTOR-LIKE BETA-BARREL DOMAIN-CONTAINING PROTEIN"/>
    <property type="match status" value="1"/>
</dbReference>
<keyword evidence="4" id="KW-0998">Cell outer membrane</keyword>
<evidence type="ECO:0000313" key="9">
    <source>
        <dbReference type="EMBL" id="MFG6490570.1"/>
    </source>
</evidence>
<gene>
    <name evidence="9" type="ORF">ACG04R_28160</name>
</gene>
<dbReference type="SUPFAM" id="SSF56935">
    <property type="entry name" value="Porins"/>
    <property type="match status" value="1"/>
</dbReference>
<sequence>MRTHQRTIISLAAAQAALLCSGLAMAQTAPAPANGDAKAQQLETVVVSGRRAALQSAQKIKQNSDEIVDSIVADDIGKLPDRSVTEVLQRVVGVTIDRTMAKGDPEHYSVEGSGVNIRGLSYVRSEMNGRDTFSANGGRALNFEDVPPELMAGIDVYKNPSAEQIEGAIGGLVNLRTALPFDYPGFKGSVTVQEGYTKLNGKKKPSASGLLVNSWNTDLGKIGLLVNAATSKSATRSDFFQVEPYYPRTDAVAGQAAGTYLWVPKGAQWRTLEFERKRDGLYGAVQWKKDDIDSSLTYFRSKYRMQWDEQAIFAQTDPYKIQVTNGKFNDQGALVSGTLTNNDGSLLNFNDDTRTATRDSTTEDFAWRVNWKANDRWSFSSDLQYVKASTRSLDSTVATGIGMQKEVIDLSGSTPSLTFDAADRAFLADRKNYYWSFAMDHQDRSEGTQKSWKGDARFRFEHPVLQDLRFGVRLTDRQAQTATTGYNWQAISQSWTAGGEAFLDKYPGGTTLNTFSNFFNGTVPVPPSVVFPDVSLAKGFPGSYSVLHKYGQDNCVANLTAAGTTDLSACSQWPFAWSPTMLSDNIADDIQKGNGNRQSEKTQAAFAQLRFGFDDLALPVDGNVGLRVVRTQNNALGFTSFKGTDQAKLGLGGVPVANIPAYAKLDSFKNTYTDVLPSLNLKMQASRELQFRFAAAKAIARPDFDKLQAYTQLNQDISATATTVSSVSQSGTASGNPMLKPTRSTQQDITAEWYFSRAGSITVAGFHKDLKDVIINQTTGFQLPDVNGKPQNFSVTSPVNGAKGNLTGVELAFQTYFDKLPGWLSGFGVQGNYTYVDSKTSLYNPVNSPYCTGTANVATNFGLNLNGCDTDGRQFGNLPLQGLSRKAYNLAVMYDKGPLSARLAYSWRSRYLQAVNVNGTQGTDGLVTDPSSPNLGQKNVAWGLPVWAESYGQLDAGVSYKLVNDQMSIGLEAQNLNSARQRQLMQQHIGYMTRGLFYTGPRYVVTASYTF</sequence>
<dbReference type="InterPro" id="IPR036942">
    <property type="entry name" value="Beta-barrel_TonB_sf"/>
</dbReference>
<comment type="similarity">
    <text evidence="2 5">Belongs to the TonB-dependent receptor family.</text>
</comment>
<dbReference type="NCBIfam" id="TIGR01782">
    <property type="entry name" value="TonB-Xanth-Caul"/>
    <property type="match status" value="1"/>
</dbReference>
<dbReference type="Pfam" id="PF00593">
    <property type="entry name" value="TonB_dep_Rec_b-barrel"/>
    <property type="match status" value="1"/>
</dbReference>
<organism evidence="9 10">
    <name type="scientific">Pelomonas candidula</name>
    <dbReference type="NCBI Taxonomy" id="3299025"/>
    <lineage>
        <taxon>Bacteria</taxon>
        <taxon>Pseudomonadati</taxon>
        <taxon>Pseudomonadota</taxon>
        <taxon>Betaproteobacteria</taxon>
        <taxon>Burkholderiales</taxon>
        <taxon>Sphaerotilaceae</taxon>
        <taxon>Roseateles</taxon>
    </lineage>
</organism>
<keyword evidence="10" id="KW-1185">Reference proteome</keyword>
<evidence type="ECO:0000259" key="7">
    <source>
        <dbReference type="Pfam" id="PF00593"/>
    </source>
</evidence>
<dbReference type="InterPro" id="IPR010104">
    <property type="entry name" value="TonB_rcpt_bac"/>
</dbReference>
<evidence type="ECO:0000256" key="2">
    <source>
        <dbReference type="ARBA" id="ARBA00009810"/>
    </source>
</evidence>
<dbReference type="PANTHER" id="PTHR40980">
    <property type="entry name" value="PLUG DOMAIN-CONTAINING PROTEIN"/>
    <property type="match status" value="1"/>
</dbReference>
<dbReference type="Proteomes" id="UP001606134">
    <property type="component" value="Unassembled WGS sequence"/>
</dbReference>
<dbReference type="InterPro" id="IPR000531">
    <property type="entry name" value="Beta-barrel_TonB"/>
</dbReference>
<feature type="chain" id="PRO_5046598785" evidence="6">
    <location>
        <begin position="27"/>
        <end position="1011"/>
    </location>
</feature>
<keyword evidence="9" id="KW-0675">Receptor</keyword>
<dbReference type="EMBL" id="JBIGIC010000030">
    <property type="protein sequence ID" value="MFG6490570.1"/>
    <property type="molecule type" value="Genomic_DNA"/>
</dbReference>
<proteinExistence type="inferred from homology"/>
<evidence type="ECO:0000256" key="5">
    <source>
        <dbReference type="RuleBase" id="RU003357"/>
    </source>
</evidence>
<dbReference type="Gene3D" id="2.40.170.20">
    <property type="entry name" value="TonB-dependent receptor, beta-barrel domain"/>
    <property type="match status" value="1"/>
</dbReference>
<keyword evidence="6" id="KW-0732">Signal</keyword>
<protein>
    <submittedName>
        <fullName evidence="9">TonB-dependent receptor</fullName>
    </submittedName>
</protein>
<dbReference type="InterPro" id="IPR037066">
    <property type="entry name" value="Plug_dom_sf"/>
</dbReference>
<evidence type="ECO:0000313" key="10">
    <source>
        <dbReference type="Proteomes" id="UP001606134"/>
    </source>
</evidence>
<reference evidence="9 10" key="1">
    <citation type="submission" date="2024-08" db="EMBL/GenBank/DDBJ databases">
        <authorList>
            <person name="Lu H."/>
        </authorList>
    </citation>
    <scope>NUCLEOTIDE SEQUENCE [LARGE SCALE GENOMIC DNA]</scope>
    <source>
        <strain evidence="9 10">BYS78W</strain>
    </source>
</reference>
<evidence type="ECO:0000256" key="4">
    <source>
        <dbReference type="ARBA" id="ARBA00023237"/>
    </source>
</evidence>
<dbReference type="Gene3D" id="2.170.130.10">
    <property type="entry name" value="TonB-dependent receptor, plug domain"/>
    <property type="match status" value="1"/>
</dbReference>
<name>A0ABW7HL02_9BURK</name>
<evidence type="ECO:0000256" key="1">
    <source>
        <dbReference type="ARBA" id="ARBA00004442"/>
    </source>
</evidence>
<feature type="domain" description="TonB-dependent receptor plug" evidence="8">
    <location>
        <begin position="62"/>
        <end position="171"/>
    </location>
</feature>
<accession>A0ABW7HL02</accession>
<dbReference type="RefSeq" id="WP_394418058.1">
    <property type="nucleotide sequence ID" value="NZ_JBIGIC010000030.1"/>
</dbReference>
<keyword evidence="5" id="KW-0798">TonB box</keyword>